<evidence type="ECO:0000313" key="5">
    <source>
        <dbReference type="Proteomes" id="UP000008021"/>
    </source>
</evidence>
<evidence type="ECO:0000256" key="1">
    <source>
        <dbReference type="ARBA" id="ARBA00022734"/>
    </source>
</evidence>
<reference evidence="4" key="2">
    <citation type="submission" date="2018-05" db="EMBL/GenBank/DDBJ databases">
        <title>OmerRS3 (Oryza meridionalis Reference Sequence Version 3).</title>
        <authorList>
            <person name="Zhang J."/>
            <person name="Kudrna D."/>
            <person name="Lee S."/>
            <person name="Talag J."/>
            <person name="Welchert J."/>
            <person name="Wing R.A."/>
        </authorList>
    </citation>
    <scope>NUCLEOTIDE SEQUENCE [LARGE SCALE GENOMIC DNA]</scope>
    <source>
        <strain evidence="4">cv. OR44</strain>
    </source>
</reference>
<dbReference type="InterPro" id="IPR036404">
    <property type="entry name" value="Jacalin-like_lectin_dom_sf"/>
</dbReference>
<dbReference type="Gene3D" id="2.100.10.30">
    <property type="entry name" value="Jacalin-like lectin domain"/>
    <property type="match status" value="1"/>
</dbReference>
<dbReference type="PROSITE" id="PS51752">
    <property type="entry name" value="JACALIN_LECTIN"/>
    <property type="match status" value="1"/>
</dbReference>
<keyword evidence="2" id="KW-0732">Signal</keyword>
<feature type="domain" description="Jacalin-type lectin" evidence="3">
    <location>
        <begin position="33"/>
        <end position="178"/>
    </location>
</feature>
<dbReference type="SMART" id="SM00915">
    <property type="entry name" value="Jacalin"/>
    <property type="match status" value="1"/>
</dbReference>
<dbReference type="CDD" id="cd09612">
    <property type="entry name" value="Jacalin"/>
    <property type="match status" value="1"/>
</dbReference>
<evidence type="ECO:0000259" key="3">
    <source>
        <dbReference type="PROSITE" id="PS51752"/>
    </source>
</evidence>
<sequence>MVQLLAGIWRVALLSYTLYVCSKCIGGVVSDGVVKIGMFGATTNGTMRDIDVAPVSLKSVTVGSIDTVDCISFNFEDKDGNELAAGPWGGTLGRDHTFVLKSNEYVREVSGTFGPFATQHLDRTVNSLTFVTSQGTIYGPFGTPNGTSFRIPVEKGSIVGFYALADGFVSAIGFYVRQ</sequence>
<proteinExistence type="predicted"/>
<dbReference type="InterPro" id="IPR033734">
    <property type="entry name" value="Jacalin-like_lectin_dom_plant"/>
</dbReference>
<dbReference type="Proteomes" id="UP000008021">
    <property type="component" value="Chromosome 1"/>
</dbReference>
<dbReference type="GO" id="GO:0030246">
    <property type="term" value="F:carbohydrate binding"/>
    <property type="evidence" value="ECO:0007669"/>
    <property type="project" value="UniProtKB-KW"/>
</dbReference>
<dbReference type="STRING" id="40149.A0A0E0C1N4"/>
<dbReference type="InterPro" id="IPR001229">
    <property type="entry name" value="Jacalin-like_lectin_dom"/>
</dbReference>
<dbReference type="AlphaFoldDB" id="A0A0E0C1N4"/>
<evidence type="ECO:0000256" key="2">
    <source>
        <dbReference type="SAM" id="SignalP"/>
    </source>
</evidence>
<dbReference type="Pfam" id="PF01419">
    <property type="entry name" value="Jacalin"/>
    <property type="match status" value="1"/>
</dbReference>
<dbReference type="SUPFAM" id="SSF51101">
    <property type="entry name" value="Mannose-binding lectins"/>
    <property type="match status" value="1"/>
</dbReference>
<dbReference type="Gramene" id="OMERI01G13530.1">
    <property type="protein sequence ID" value="OMERI01G13530.1"/>
    <property type="gene ID" value="OMERI01G13530"/>
</dbReference>
<organism evidence="4">
    <name type="scientific">Oryza meridionalis</name>
    <dbReference type="NCBI Taxonomy" id="40149"/>
    <lineage>
        <taxon>Eukaryota</taxon>
        <taxon>Viridiplantae</taxon>
        <taxon>Streptophyta</taxon>
        <taxon>Embryophyta</taxon>
        <taxon>Tracheophyta</taxon>
        <taxon>Spermatophyta</taxon>
        <taxon>Magnoliopsida</taxon>
        <taxon>Liliopsida</taxon>
        <taxon>Poales</taxon>
        <taxon>Poaceae</taxon>
        <taxon>BOP clade</taxon>
        <taxon>Oryzoideae</taxon>
        <taxon>Oryzeae</taxon>
        <taxon>Oryzinae</taxon>
        <taxon>Oryza</taxon>
    </lineage>
</organism>
<accession>A0A0E0C1N4</accession>
<keyword evidence="1" id="KW-0430">Lectin</keyword>
<protein>
    <recommendedName>
        <fullName evidence="3">Jacalin-type lectin domain-containing protein</fullName>
    </recommendedName>
</protein>
<feature type="signal peptide" evidence="2">
    <location>
        <begin position="1"/>
        <end position="22"/>
    </location>
</feature>
<evidence type="ECO:0000313" key="4">
    <source>
        <dbReference type="EnsemblPlants" id="OMERI01G13530.1"/>
    </source>
</evidence>
<keyword evidence="5" id="KW-1185">Reference proteome</keyword>
<dbReference type="PANTHER" id="PTHR46506">
    <property type="entry name" value="OS05G0143600 PROTEIN"/>
    <property type="match status" value="1"/>
</dbReference>
<name>A0A0E0C1N4_9ORYZ</name>
<dbReference type="EnsemblPlants" id="OMERI01G13530.1">
    <property type="protein sequence ID" value="OMERI01G13530.1"/>
    <property type="gene ID" value="OMERI01G13530"/>
</dbReference>
<reference evidence="4" key="1">
    <citation type="submission" date="2015-04" db="UniProtKB">
        <authorList>
            <consortium name="EnsemblPlants"/>
        </authorList>
    </citation>
    <scope>IDENTIFICATION</scope>
</reference>
<feature type="chain" id="PRO_5002355728" description="Jacalin-type lectin domain-containing protein" evidence="2">
    <location>
        <begin position="23"/>
        <end position="178"/>
    </location>
</feature>